<dbReference type="InterPro" id="IPR054471">
    <property type="entry name" value="GPIID_WHD"/>
</dbReference>
<dbReference type="Proteomes" id="UP000801864">
    <property type="component" value="Unassembled WGS sequence"/>
</dbReference>
<feature type="repeat" description="ANK" evidence="2">
    <location>
        <begin position="641"/>
        <end position="673"/>
    </location>
</feature>
<keyword evidence="1" id="KW-0677">Repeat</keyword>
<dbReference type="Gene3D" id="3.40.50.300">
    <property type="entry name" value="P-loop containing nucleotide triphosphate hydrolases"/>
    <property type="match status" value="1"/>
</dbReference>
<sequence>MASNEELSRRGHTYGPTTVYDSILHQGDNIYLSNETRKINCRDELLLKDPFIYRESLKNDKGERAPGTCEWIRENEIYRSWLEGDEQRLWIRGGPGKGKTMLSIFLTEELERKQHEREDNQDTTLLYFFCTNGNENYNNAIAVLRGLAYQLLNKHPDISTSVASYFETAKHTENTLSSPETLWMVFKTLLRAPKLGTVYCILDGLDECDEKSIGKLVKQFRDFYSASDHAGLIAQNLKLAIVSRKLNGLEDFPKIRLDPDNDNLINEDIKRFISTAMQELSRQPCYDDDFLRDIENILLRRSNGTFLWIGFVMKELLDTSTRMEVMDVLNALPQGLPAMYNRMLLQIKSSQRHIISAILKCVTIARRPMTLEELKTAVSLLCNTPIDSTQIMCDRIASCGPILQISSEGQDTCSLVHQSARDYFLREEADNNPILEKFRIKGKEAHTSLAKICFACIENSDLRHRPLDIANVSVLKKSPLLGYATKYWPEHARHADEDLEFSKAFFQKKNDVWKHWWQAHRNAVGSTYNLVGDDRPLHIASYLGIDSLVRKMLQANARRISLKSRKYVNQRNKYDMTPLILAAQEGHHSVVQLLLANGADVNANMESPAWDCTPLGEAATRGHLSVVQLLLANDADLKLPGNDMALHHAAENGHAAIVQLLLTKGADTNLAINRRGKYVGTPLCLAASNGHEAAVRLLLENGVDIMQDDRYPGIDGLSEAVRGGHWAIVQLLIDFNMKHDAGRDALYEAIRNGHKTTLQLLFSTKRADVNVQNNSNRLAPNRYMGTRRFNFRDGLTGITFRLESIYLIGVMWLSGVQLEGYNWC</sequence>
<dbReference type="Pfam" id="PF22939">
    <property type="entry name" value="WHD_GPIID"/>
    <property type="match status" value="1"/>
</dbReference>
<dbReference type="Pfam" id="PF12796">
    <property type="entry name" value="Ank_2"/>
    <property type="match status" value="2"/>
</dbReference>
<comment type="caution">
    <text evidence="4">The sequence shown here is derived from an EMBL/GenBank/DDBJ whole genome shotgun (WGS) entry which is preliminary data.</text>
</comment>
<dbReference type="AlphaFoldDB" id="A0A9P4XE25"/>
<reference evidence="4 5" key="1">
    <citation type="submission" date="2018-06" db="EMBL/GenBank/DDBJ databases">
        <title>Genome analysis of cellulolytic fungus Trichoderma lentiforme CFAM-422.</title>
        <authorList>
            <person name="Steindorff A.S."/>
            <person name="Formighieri E.F."/>
            <person name="Midorikawa G.E.O."/>
            <person name="Tamietti M.S."/>
            <person name="Ramos E.Z."/>
            <person name="Silva A.S."/>
            <person name="Bon E.P.S."/>
            <person name="Mendes T.D."/>
            <person name="Damaso M.C.T."/>
            <person name="Favaro L.C.L."/>
        </authorList>
    </citation>
    <scope>NUCLEOTIDE SEQUENCE [LARGE SCALE GENOMIC DNA]</scope>
    <source>
        <strain evidence="4 5">CFAM-422</strain>
    </source>
</reference>
<feature type="repeat" description="ANK" evidence="2">
    <location>
        <begin position="681"/>
        <end position="710"/>
    </location>
</feature>
<feature type="repeat" description="ANK" evidence="2">
    <location>
        <begin position="574"/>
        <end position="606"/>
    </location>
</feature>
<organism evidence="4 5">
    <name type="scientific">Trichoderma lentiforme</name>
    <dbReference type="NCBI Taxonomy" id="1567552"/>
    <lineage>
        <taxon>Eukaryota</taxon>
        <taxon>Fungi</taxon>
        <taxon>Dikarya</taxon>
        <taxon>Ascomycota</taxon>
        <taxon>Pezizomycotina</taxon>
        <taxon>Sordariomycetes</taxon>
        <taxon>Hypocreomycetidae</taxon>
        <taxon>Hypocreales</taxon>
        <taxon>Hypocreaceae</taxon>
        <taxon>Trichoderma</taxon>
    </lineage>
</organism>
<dbReference type="SUPFAM" id="SSF48403">
    <property type="entry name" value="Ankyrin repeat"/>
    <property type="match status" value="1"/>
</dbReference>
<protein>
    <recommendedName>
        <fullName evidence="3">NACHT domain-containing protein</fullName>
    </recommendedName>
</protein>
<dbReference type="InterPro" id="IPR002110">
    <property type="entry name" value="Ankyrin_rpt"/>
</dbReference>
<dbReference type="Gene3D" id="1.25.40.20">
    <property type="entry name" value="Ankyrin repeat-containing domain"/>
    <property type="match status" value="2"/>
</dbReference>
<dbReference type="SUPFAM" id="SSF52540">
    <property type="entry name" value="P-loop containing nucleoside triphosphate hydrolases"/>
    <property type="match status" value="1"/>
</dbReference>
<dbReference type="PROSITE" id="PS50837">
    <property type="entry name" value="NACHT"/>
    <property type="match status" value="1"/>
</dbReference>
<dbReference type="EMBL" id="QLNT01000011">
    <property type="protein sequence ID" value="KAF3069967.1"/>
    <property type="molecule type" value="Genomic_DNA"/>
</dbReference>
<dbReference type="PRINTS" id="PR01415">
    <property type="entry name" value="ANKYRIN"/>
</dbReference>
<dbReference type="PROSITE" id="PS50297">
    <property type="entry name" value="ANK_REP_REGION"/>
    <property type="match status" value="3"/>
</dbReference>
<evidence type="ECO:0000256" key="2">
    <source>
        <dbReference type="PROSITE-ProRule" id="PRU00023"/>
    </source>
</evidence>
<dbReference type="InterPro" id="IPR056884">
    <property type="entry name" value="NPHP3-like_N"/>
</dbReference>
<dbReference type="InterPro" id="IPR036770">
    <property type="entry name" value="Ankyrin_rpt-contain_sf"/>
</dbReference>
<feature type="repeat" description="ANK" evidence="2">
    <location>
        <begin position="613"/>
        <end position="642"/>
    </location>
</feature>
<dbReference type="InterPro" id="IPR027417">
    <property type="entry name" value="P-loop_NTPase"/>
</dbReference>
<dbReference type="PROSITE" id="PS50088">
    <property type="entry name" value="ANK_REPEAT"/>
    <property type="match status" value="4"/>
</dbReference>
<accession>A0A9P4XE25</accession>
<dbReference type="PANTHER" id="PTHR10039:SF14">
    <property type="entry name" value="NACHT DOMAIN-CONTAINING PROTEIN"/>
    <property type="match status" value="1"/>
</dbReference>
<name>A0A9P4XE25_9HYPO</name>
<evidence type="ECO:0000313" key="4">
    <source>
        <dbReference type="EMBL" id="KAF3069967.1"/>
    </source>
</evidence>
<evidence type="ECO:0000256" key="1">
    <source>
        <dbReference type="ARBA" id="ARBA00022737"/>
    </source>
</evidence>
<dbReference type="InterPro" id="IPR007111">
    <property type="entry name" value="NACHT_NTPase"/>
</dbReference>
<dbReference type="PANTHER" id="PTHR10039">
    <property type="entry name" value="AMELOGENIN"/>
    <property type="match status" value="1"/>
</dbReference>
<dbReference type="SMART" id="SM00248">
    <property type="entry name" value="ANK"/>
    <property type="match status" value="6"/>
</dbReference>
<evidence type="ECO:0000313" key="5">
    <source>
        <dbReference type="Proteomes" id="UP000801864"/>
    </source>
</evidence>
<evidence type="ECO:0000259" key="3">
    <source>
        <dbReference type="PROSITE" id="PS50837"/>
    </source>
</evidence>
<feature type="domain" description="NACHT" evidence="3">
    <location>
        <begin position="87"/>
        <end position="207"/>
    </location>
</feature>
<keyword evidence="2" id="KW-0040">ANK repeat</keyword>
<keyword evidence="5" id="KW-1185">Reference proteome</keyword>
<gene>
    <name evidence="4" type="ORF">CFAM422_006879</name>
</gene>
<proteinExistence type="predicted"/>
<dbReference type="Pfam" id="PF24883">
    <property type="entry name" value="NPHP3_N"/>
    <property type="match status" value="1"/>
</dbReference>